<keyword evidence="1" id="KW-1133">Transmembrane helix</keyword>
<name>A0A1C2HXL8_ACITH</name>
<dbReference type="Proteomes" id="UP000095008">
    <property type="component" value="Unassembled WGS sequence"/>
</dbReference>
<dbReference type="RefSeq" id="WP_065973663.1">
    <property type="nucleotide sequence ID" value="NZ_JBAYOM010000014.1"/>
</dbReference>
<gene>
    <name evidence="2" type="ORF">A6M23_18135</name>
</gene>
<evidence type="ECO:0008006" key="4">
    <source>
        <dbReference type="Google" id="ProtNLM"/>
    </source>
</evidence>
<proteinExistence type="predicted"/>
<keyword evidence="1" id="KW-0472">Membrane</keyword>
<comment type="caution">
    <text evidence="2">The sequence shown here is derived from an EMBL/GenBank/DDBJ whole genome shotgun (WGS) entry which is preliminary data.</text>
</comment>
<accession>A0A1C2HXL8</accession>
<keyword evidence="3" id="KW-1185">Reference proteome</keyword>
<feature type="transmembrane region" description="Helical" evidence="1">
    <location>
        <begin position="20"/>
        <end position="38"/>
    </location>
</feature>
<dbReference type="EMBL" id="LWRY01000263">
    <property type="protein sequence ID" value="OCX68489.1"/>
    <property type="molecule type" value="Genomic_DNA"/>
</dbReference>
<dbReference type="AlphaFoldDB" id="A0A1C2HXL8"/>
<reference evidence="2" key="1">
    <citation type="journal article" date="2016" name="Int. J. Mol. Sci.">
        <title>Comparative genomics of the extreme acidophile Acidithiobacillus thiooxidans reveals intraspecific divergence and niche adaptation.</title>
        <authorList>
            <person name="Zhang X."/>
            <person name="Feng X."/>
            <person name="Tao J."/>
            <person name="Ma L."/>
            <person name="Xiao Y."/>
            <person name="Liang Y."/>
            <person name="Liu X."/>
            <person name="Yin H."/>
        </authorList>
    </citation>
    <scope>NUCLEOTIDE SEQUENCE [LARGE SCALE GENOMIC DNA]</scope>
    <source>
        <strain evidence="2">DXS-W</strain>
    </source>
</reference>
<evidence type="ECO:0000313" key="3">
    <source>
        <dbReference type="Proteomes" id="UP000095008"/>
    </source>
</evidence>
<protein>
    <recommendedName>
        <fullName evidence="4">Pilus assembly protein</fullName>
    </recommendedName>
</protein>
<evidence type="ECO:0000313" key="2">
    <source>
        <dbReference type="EMBL" id="OCX68489.1"/>
    </source>
</evidence>
<keyword evidence="1" id="KW-0812">Transmembrane</keyword>
<evidence type="ECO:0000256" key="1">
    <source>
        <dbReference type="SAM" id="Phobius"/>
    </source>
</evidence>
<sequence length="99" mass="10953">MFFQAAANQEKQKGQGMTEYLIVGALIAVGAIVVFSMFGQVMRYQASGVSQELAGKNSKPSIKEAKNKADFARSNAKYSKKMDDYKSTVYLKKVYGDNH</sequence>
<organism evidence="2 3">
    <name type="scientific">Acidithiobacillus thiooxidans</name>
    <name type="common">Thiobacillus thiooxidans</name>
    <dbReference type="NCBI Taxonomy" id="930"/>
    <lineage>
        <taxon>Bacteria</taxon>
        <taxon>Pseudomonadati</taxon>
        <taxon>Pseudomonadota</taxon>
        <taxon>Acidithiobacillia</taxon>
        <taxon>Acidithiobacillales</taxon>
        <taxon>Acidithiobacillaceae</taxon>
        <taxon>Acidithiobacillus</taxon>
    </lineage>
</organism>
<dbReference type="OrthoDB" id="9110858at2"/>